<protein>
    <submittedName>
        <fullName evidence="2">Uncharacterized protein</fullName>
    </submittedName>
</protein>
<name>A0A6C0HAC4_9ZZZZ</name>
<sequence>MGDFQREDVQRINNPDLEDEYGEPSGLAWRTRNAPDTRYPDNLVISPKSNYTPQAVDKYADENLNNKIPKKSMFSGWFGMGGKKFRKSKKSRKSRKSRKTRRRRRRM</sequence>
<feature type="region of interest" description="Disordered" evidence="1">
    <location>
        <begin position="1"/>
        <end position="51"/>
    </location>
</feature>
<accession>A0A6C0HAC4</accession>
<reference evidence="2" key="1">
    <citation type="journal article" date="2020" name="Nature">
        <title>Giant virus diversity and host interactions through global metagenomics.</title>
        <authorList>
            <person name="Schulz F."/>
            <person name="Roux S."/>
            <person name="Paez-Espino D."/>
            <person name="Jungbluth S."/>
            <person name="Walsh D.A."/>
            <person name="Denef V.J."/>
            <person name="McMahon K.D."/>
            <person name="Konstantinidis K.T."/>
            <person name="Eloe-Fadrosh E.A."/>
            <person name="Kyrpides N.C."/>
            <person name="Woyke T."/>
        </authorList>
    </citation>
    <scope>NUCLEOTIDE SEQUENCE</scope>
    <source>
        <strain evidence="2">GVMAG-M-3300023179-86</strain>
    </source>
</reference>
<feature type="compositionally biased region" description="Basic and acidic residues" evidence="1">
    <location>
        <begin position="1"/>
        <end position="10"/>
    </location>
</feature>
<evidence type="ECO:0000256" key="1">
    <source>
        <dbReference type="SAM" id="MobiDB-lite"/>
    </source>
</evidence>
<evidence type="ECO:0000313" key="2">
    <source>
        <dbReference type="EMBL" id="QHT77424.1"/>
    </source>
</evidence>
<feature type="region of interest" description="Disordered" evidence="1">
    <location>
        <begin position="78"/>
        <end position="107"/>
    </location>
</feature>
<organism evidence="2">
    <name type="scientific">viral metagenome</name>
    <dbReference type="NCBI Taxonomy" id="1070528"/>
    <lineage>
        <taxon>unclassified sequences</taxon>
        <taxon>metagenomes</taxon>
        <taxon>organismal metagenomes</taxon>
    </lineage>
</organism>
<feature type="compositionally biased region" description="Basic residues" evidence="1">
    <location>
        <begin position="83"/>
        <end position="107"/>
    </location>
</feature>
<dbReference type="EMBL" id="MN739917">
    <property type="protein sequence ID" value="QHT77424.1"/>
    <property type="molecule type" value="Genomic_DNA"/>
</dbReference>
<dbReference type="AlphaFoldDB" id="A0A6C0HAC4"/>
<proteinExistence type="predicted"/>